<dbReference type="EMBL" id="UXUI01010658">
    <property type="protein sequence ID" value="VDD95486.1"/>
    <property type="molecule type" value="Genomic_DNA"/>
</dbReference>
<evidence type="ECO:0000313" key="1">
    <source>
        <dbReference type="EMBL" id="VDD95486.1"/>
    </source>
</evidence>
<dbReference type="SUPFAM" id="SSF53335">
    <property type="entry name" value="S-adenosyl-L-methionine-dependent methyltransferases"/>
    <property type="match status" value="1"/>
</dbReference>
<dbReference type="OrthoDB" id="275715at2759"/>
<dbReference type="InterPro" id="IPR029063">
    <property type="entry name" value="SAM-dependent_MTases_sf"/>
</dbReference>
<reference evidence="1 2" key="2">
    <citation type="submission" date="2018-10" db="EMBL/GenBank/DDBJ databases">
        <authorList>
            <consortium name="Pathogen Informatics"/>
        </authorList>
    </citation>
    <scope>NUCLEOTIDE SEQUENCE [LARGE SCALE GENOMIC DNA]</scope>
</reference>
<dbReference type="STRING" id="51028.A0A0N4VJ91"/>
<dbReference type="Pfam" id="PF10294">
    <property type="entry name" value="Methyltransf_16"/>
    <property type="match status" value="1"/>
</dbReference>
<dbReference type="PANTHER" id="PTHR14614:SF130">
    <property type="entry name" value="PROTEIN-LYSINE N-METHYLTRANSFERASE EEF2KMT"/>
    <property type="match status" value="1"/>
</dbReference>
<accession>A0A0N4VJ91</accession>
<dbReference type="InterPro" id="IPR019410">
    <property type="entry name" value="Methyltransf_16"/>
</dbReference>
<reference evidence="3" key="1">
    <citation type="submission" date="2017-02" db="UniProtKB">
        <authorList>
            <consortium name="WormBaseParasite"/>
        </authorList>
    </citation>
    <scope>IDENTIFICATION</scope>
</reference>
<dbReference type="CDD" id="cd02440">
    <property type="entry name" value="AdoMet_MTases"/>
    <property type="match status" value="1"/>
</dbReference>
<dbReference type="PANTHER" id="PTHR14614">
    <property type="entry name" value="HEPATOCELLULAR CARCINOMA-ASSOCIATED ANTIGEN"/>
    <property type="match status" value="1"/>
</dbReference>
<sequence>MGTHQSTNGFDEDLKTFIRKYFGCVSIERNILDLVVEHCTDYSTQLSFVANIIDSPLESREVEVCAGMYSSLVTSLDTQNQFGHRVYFDRNFKKFIALKEKTMQLSNGTTGLSCWQASCDLAHYLLGVGGFLLQDEDVIELGAGCGLVGIAVKASGRSRSVTLTDCNSEVLHILTENCRNNFREEVAENLFVEHLDWKDYDSNSFSKKYGLVIASDVMFDSDLAQPLVSVICDLLNNSSEKKAECIMANVKRNPETYCAFITEINRRHLKILETFSFCDGIFTYEDGRCLKDDSLFVFSSSIRLPTVFHRICAVNR</sequence>
<evidence type="ECO:0000313" key="2">
    <source>
        <dbReference type="Proteomes" id="UP000274131"/>
    </source>
</evidence>
<name>A0A0N4VJ91_ENTVE</name>
<dbReference type="GO" id="GO:0032991">
    <property type="term" value="C:protein-containing complex"/>
    <property type="evidence" value="ECO:0007669"/>
    <property type="project" value="TreeGrafter"/>
</dbReference>
<evidence type="ECO:0000313" key="3">
    <source>
        <dbReference type="WBParaSite" id="EVEC_0001091201-mRNA-1"/>
    </source>
</evidence>
<dbReference type="Proteomes" id="UP000274131">
    <property type="component" value="Unassembled WGS sequence"/>
</dbReference>
<dbReference type="WBParaSite" id="EVEC_0001091201-mRNA-1">
    <property type="protein sequence ID" value="EVEC_0001091201-mRNA-1"/>
    <property type="gene ID" value="EVEC_0001091201"/>
</dbReference>
<gene>
    <name evidence="1" type="ORF">EVEC_LOCUS10237</name>
</gene>
<dbReference type="AlphaFoldDB" id="A0A0N4VJ91"/>
<dbReference type="Gene3D" id="3.40.50.150">
    <property type="entry name" value="Vaccinia Virus protein VP39"/>
    <property type="match status" value="1"/>
</dbReference>
<protein>
    <submittedName>
        <fullName evidence="3">FAM86 domain-containing protein</fullName>
    </submittedName>
</protein>
<proteinExistence type="predicted"/>
<organism evidence="3">
    <name type="scientific">Enterobius vermicularis</name>
    <name type="common">Human pinworm</name>
    <dbReference type="NCBI Taxonomy" id="51028"/>
    <lineage>
        <taxon>Eukaryota</taxon>
        <taxon>Metazoa</taxon>
        <taxon>Ecdysozoa</taxon>
        <taxon>Nematoda</taxon>
        <taxon>Chromadorea</taxon>
        <taxon>Rhabditida</taxon>
        <taxon>Spirurina</taxon>
        <taxon>Oxyuridomorpha</taxon>
        <taxon>Oxyuroidea</taxon>
        <taxon>Oxyuridae</taxon>
        <taxon>Enterobius</taxon>
    </lineage>
</organism>
<keyword evidence="2" id="KW-1185">Reference proteome</keyword>